<protein>
    <submittedName>
        <fullName evidence="1">DUF1365 domain-containing protein</fullName>
    </submittedName>
</protein>
<dbReference type="PANTHER" id="PTHR33973">
    <property type="entry name" value="OS07G0153300 PROTEIN"/>
    <property type="match status" value="1"/>
</dbReference>
<sequence length="255" mass="29431">MNTLEAAAIFPSTVMHSRRFPIRYRFSYRVFSLLVDIDQLDEVGRNPLFSINRFNLFSLYQRDHGARDGSPWRAWAQQLLQQNGIFSADGQIQLLCFPRILGYGFNPLSLWFCYAANGDLQAVICEVRNTFGEHHHYLLHRHNQALAPIVTGAKQKIFHVSPFIGMQARYEFFIHQPGEKLNIVIHEYEGDDLMLVATQKGTRLPLTAGVLLRQFASIPFMTLKIMVLIHWQALKIWRKGGKFHRKPPPPTEEVS</sequence>
<evidence type="ECO:0000313" key="2">
    <source>
        <dbReference type="Proteomes" id="UP000672039"/>
    </source>
</evidence>
<dbReference type="Pfam" id="PF07103">
    <property type="entry name" value="DUF1365"/>
    <property type="match status" value="1"/>
</dbReference>
<dbReference type="InterPro" id="IPR010775">
    <property type="entry name" value="DUF1365"/>
</dbReference>
<accession>A0ABX7WUE0</accession>
<organism evidence="1 2">
    <name type="scientific">Thiothrix litoralis</name>
    <dbReference type="NCBI Taxonomy" id="2891210"/>
    <lineage>
        <taxon>Bacteria</taxon>
        <taxon>Pseudomonadati</taxon>
        <taxon>Pseudomonadota</taxon>
        <taxon>Gammaproteobacteria</taxon>
        <taxon>Thiotrichales</taxon>
        <taxon>Thiotrichaceae</taxon>
        <taxon>Thiothrix</taxon>
    </lineage>
</organism>
<proteinExistence type="predicted"/>
<evidence type="ECO:0000313" key="1">
    <source>
        <dbReference type="EMBL" id="QTR47329.1"/>
    </source>
</evidence>
<name>A0ABX7WUE0_9GAMM</name>
<reference evidence="1 2" key="1">
    <citation type="submission" date="2021-04" db="EMBL/GenBank/DDBJ databases">
        <title>Genomics, taxonomy and metabolism of representatives of sulfur bacteria of the genus Thiothrix: Thiothrix fructosivorans QT, Thiothrix unzii A1T and three new species, Thiothrix subterranea sp. nov., Thiothrix litoralis sp. nov. and 'Candidatus Thiothrix anitrata' sp. nov.</title>
        <authorList>
            <person name="Ravin N.V."/>
            <person name="Smolyakov D."/>
            <person name="Rudenko T.S."/>
            <person name="Mardanov A.V."/>
            <person name="Beletsky A.V."/>
            <person name="Markov N.D."/>
            <person name="Fomenkov A.I."/>
            <person name="Roberts R.J."/>
            <person name="Karnachuk O.V."/>
            <person name="Novikov A."/>
            <person name="Grabovich M.Y."/>
        </authorList>
    </citation>
    <scope>NUCLEOTIDE SEQUENCE [LARGE SCALE GENOMIC DNA]</scope>
    <source>
        <strain evidence="1 2">AS</strain>
    </source>
</reference>
<gene>
    <name evidence="1" type="ORF">J9253_05165</name>
</gene>
<dbReference type="EMBL" id="CP072801">
    <property type="protein sequence ID" value="QTR47329.1"/>
    <property type="molecule type" value="Genomic_DNA"/>
</dbReference>
<keyword evidence="2" id="KW-1185">Reference proteome</keyword>
<dbReference type="PANTHER" id="PTHR33973:SF4">
    <property type="entry name" value="OS07G0153300 PROTEIN"/>
    <property type="match status" value="1"/>
</dbReference>
<dbReference type="Proteomes" id="UP000672039">
    <property type="component" value="Chromosome"/>
</dbReference>
<dbReference type="RefSeq" id="WP_210223600.1">
    <property type="nucleotide sequence ID" value="NZ_CP072801.1"/>
</dbReference>